<dbReference type="GO" id="GO:0005997">
    <property type="term" value="P:xylulose metabolic process"/>
    <property type="evidence" value="ECO:0007669"/>
    <property type="project" value="TreeGrafter"/>
</dbReference>
<dbReference type="CDD" id="cd07783">
    <property type="entry name" value="ASKHA_NBD_FGGY_SePSK_AtXK1-like"/>
    <property type="match status" value="1"/>
</dbReference>
<evidence type="ECO:0000256" key="9">
    <source>
        <dbReference type="ARBA" id="ARBA00072590"/>
    </source>
</evidence>
<dbReference type="EMBL" id="CM001752">
    <property type="protein sequence ID" value="KJB79083.1"/>
    <property type="molecule type" value="Genomic_DNA"/>
</dbReference>
<dbReference type="Proteomes" id="UP000032304">
    <property type="component" value="Chromosome 13"/>
</dbReference>
<feature type="domain" description="Carbohydrate kinase FGGY N-terminal" evidence="10">
    <location>
        <begin position="69"/>
        <end position="298"/>
    </location>
</feature>
<dbReference type="eggNOG" id="ENOG502QVMB">
    <property type="taxonomic scope" value="Eukaryota"/>
</dbReference>
<feature type="domain" description="Carbohydrate kinase FGGY C-terminal" evidence="11">
    <location>
        <begin position="370"/>
        <end position="525"/>
    </location>
</feature>
<dbReference type="Gramene" id="KJB79083">
    <property type="protein sequence ID" value="KJB79083"/>
    <property type="gene ID" value="B456_013G033100"/>
</dbReference>
<dbReference type="GO" id="GO:0019150">
    <property type="term" value="F:D-ribulokinase activity"/>
    <property type="evidence" value="ECO:0007669"/>
    <property type="project" value="UniProtKB-EC"/>
</dbReference>
<accession>A0A0D2V8M0</accession>
<evidence type="ECO:0000256" key="1">
    <source>
        <dbReference type="ARBA" id="ARBA00001968"/>
    </source>
</evidence>
<evidence type="ECO:0000313" key="13">
    <source>
        <dbReference type="Proteomes" id="UP000032304"/>
    </source>
</evidence>
<evidence type="ECO:0000256" key="7">
    <source>
        <dbReference type="ARBA" id="ARBA00051146"/>
    </source>
</evidence>
<dbReference type="FunFam" id="3.30.420.40:FF:000180">
    <property type="entry name" value="D-ribulose kinase isoform X1"/>
    <property type="match status" value="1"/>
</dbReference>
<evidence type="ECO:0000256" key="5">
    <source>
        <dbReference type="ARBA" id="ARBA00022777"/>
    </source>
</evidence>
<comment type="cofactor">
    <cofactor evidence="1">
        <name>a divalent metal cation</name>
        <dbReference type="ChEBI" id="CHEBI:60240"/>
    </cofactor>
</comment>
<keyword evidence="3" id="KW-0808">Transferase</keyword>
<dbReference type="Gramene" id="KJB79081">
    <property type="protein sequence ID" value="KJB79081"/>
    <property type="gene ID" value="B456_013G033100"/>
</dbReference>
<sequence>MLGSINHSSTLSILLYPLSPKPGCCSSRKLNVRIHPWEKSVEKSVKLRTMVVGCKIENQEMGFQASERLYLGMDFGTSGARYALIDKQGTIHAEGKREYPNYMKEDSLDWALSWKTTLFSLLEDVPVHLRPLVASISLDGTSATTLIIDSKTGEPLARPYLYNESCPDALPLVKSIAPINHTVCSGSSTLCKLVSWWNNDDSDKKSTMLLHQADWLLWLLHGQLGVSDYNNALKVGYDPEADSYPDWLLSQPYAQLLPMVKAPGTSIGHLKGDIRTQFGFSEDCIVCTGTTDSIAAFLAARATKPGKAVCIFFSDLHFSLCFIRKWEASLFVVVILIFIRLCHMGFIIAKVTSLGSTLAIKLLSTTRIEDARYGVYSHRLDDKWLVGGASNTGGAVLKENFSDEQLEKLSEHINPMEASPLDYYPLKSVGERFPVANPKMEPRLHPRPESDVEYLHGILESIARIEAKAYMLLKDLGATQVDEVFTAGGGAKNEKWTKIRERVLGLPVSRATQTEAAYGAALLALKGCQ</sequence>
<evidence type="ECO:0000313" key="12">
    <source>
        <dbReference type="EMBL" id="KJB79081.1"/>
    </source>
</evidence>
<dbReference type="InterPro" id="IPR043129">
    <property type="entry name" value="ATPase_NBD"/>
</dbReference>
<dbReference type="EC" id="2.7.1.47" evidence="8"/>
<evidence type="ECO:0000256" key="6">
    <source>
        <dbReference type="ARBA" id="ARBA00022840"/>
    </source>
</evidence>
<keyword evidence="6" id="KW-0067">ATP-binding</keyword>
<dbReference type="GO" id="GO:0005524">
    <property type="term" value="F:ATP binding"/>
    <property type="evidence" value="ECO:0007669"/>
    <property type="project" value="UniProtKB-KW"/>
</dbReference>
<dbReference type="GO" id="GO:0005829">
    <property type="term" value="C:cytosol"/>
    <property type="evidence" value="ECO:0007669"/>
    <property type="project" value="TreeGrafter"/>
</dbReference>
<dbReference type="Gene3D" id="3.30.420.40">
    <property type="match status" value="2"/>
</dbReference>
<protein>
    <recommendedName>
        <fullName evidence="9">D-ribulose kinase</fullName>
        <ecNumber evidence="8">2.7.1.47</ecNumber>
    </recommendedName>
</protein>
<organism evidence="12 13">
    <name type="scientific">Gossypium raimondii</name>
    <name type="common">Peruvian cotton</name>
    <name type="synonym">Gossypium klotzschianum subsp. raimondii</name>
    <dbReference type="NCBI Taxonomy" id="29730"/>
    <lineage>
        <taxon>Eukaryota</taxon>
        <taxon>Viridiplantae</taxon>
        <taxon>Streptophyta</taxon>
        <taxon>Embryophyta</taxon>
        <taxon>Tracheophyta</taxon>
        <taxon>Spermatophyta</taxon>
        <taxon>Magnoliopsida</taxon>
        <taxon>eudicotyledons</taxon>
        <taxon>Gunneridae</taxon>
        <taxon>Pentapetalae</taxon>
        <taxon>rosids</taxon>
        <taxon>malvids</taxon>
        <taxon>Malvales</taxon>
        <taxon>Malvaceae</taxon>
        <taxon>Malvoideae</taxon>
        <taxon>Gossypium</taxon>
    </lineage>
</organism>
<dbReference type="AlphaFoldDB" id="A0A0D2V8M0"/>
<gene>
    <name evidence="12" type="ORF">B456_013G033100</name>
</gene>
<dbReference type="GO" id="GO:0004856">
    <property type="term" value="F:D-xylulokinase activity"/>
    <property type="evidence" value="ECO:0007669"/>
    <property type="project" value="TreeGrafter"/>
</dbReference>
<dbReference type="SUPFAM" id="SSF53067">
    <property type="entry name" value="Actin-like ATPase domain"/>
    <property type="match status" value="2"/>
</dbReference>
<dbReference type="FunFam" id="3.30.420.40:FF:000220">
    <property type="entry name" value="D-ribulose kinase"/>
    <property type="match status" value="1"/>
</dbReference>
<dbReference type="PANTHER" id="PTHR10196">
    <property type="entry name" value="SUGAR KINASE"/>
    <property type="match status" value="1"/>
</dbReference>
<dbReference type="PANTHER" id="PTHR10196:SF80">
    <property type="entry name" value="D-RIBULOSE KINASE"/>
    <property type="match status" value="1"/>
</dbReference>
<reference evidence="12 13" key="1">
    <citation type="journal article" date="2012" name="Nature">
        <title>Repeated polyploidization of Gossypium genomes and the evolution of spinnable cotton fibres.</title>
        <authorList>
            <person name="Paterson A.H."/>
            <person name="Wendel J.F."/>
            <person name="Gundlach H."/>
            <person name="Guo H."/>
            <person name="Jenkins J."/>
            <person name="Jin D."/>
            <person name="Llewellyn D."/>
            <person name="Showmaker K.C."/>
            <person name="Shu S."/>
            <person name="Udall J."/>
            <person name="Yoo M.J."/>
            <person name="Byers R."/>
            <person name="Chen W."/>
            <person name="Doron-Faigenboim A."/>
            <person name="Duke M.V."/>
            <person name="Gong L."/>
            <person name="Grimwood J."/>
            <person name="Grover C."/>
            <person name="Grupp K."/>
            <person name="Hu G."/>
            <person name="Lee T.H."/>
            <person name="Li J."/>
            <person name="Lin L."/>
            <person name="Liu T."/>
            <person name="Marler B.S."/>
            <person name="Page J.T."/>
            <person name="Roberts A.W."/>
            <person name="Romanel E."/>
            <person name="Sanders W.S."/>
            <person name="Szadkowski E."/>
            <person name="Tan X."/>
            <person name="Tang H."/>
            <person name="Xu C."/>
            <person name="Wang J."/>
            <person name="Wang Z."/>
            <person name="Zhang D."/>
            <person name="Zhang L."/>
            <person name="Ashrafi H."/>
            <person name="Bedon F."/>
            <person name="Bowers J.E."/>
            <person name="Brubaker C.L."/>
            <person name="Chee P.W."/>
            <person name="Das S."/>
            <person name="Gingle A.R."/>
            <person name="Haigler C.H."/>
            <person name="Harker D."/>
            <person name="Hoffmann L.V."/>
            <person name="Hovav R."/>
            <person name="Jones D.C."/>
            <person name="Lemke C."/>
            <person name="Mansoor S."/>
            <person name="ur Rahman M."/>
            <person name="Rainville L.N."/>
            <person name="Rambani A."/>
            <person name="Reddy U.K."/>
            <person name="Rong J.K."/>
            <person name="Saranga Y."/>
            <person name="Scheffler B.E."/>
            <person name="Scheffler J.A."/>
            <person name="Stelly D.M."/>
            <person name="Triplett B.A."/>
            <person name="Van Deynze A."/>
            <person name="Vaslin M.F."/>
            <person name="Waghmare V.N."/>
            <person name="Walford S.A."/>
            <person name="Wright R.J."/>
            <person name="Zaki E.A."/>
            <person name="Zhang T."/>
            <person name="Dennis E.S."/>
            <person name="Mayer K.F."/>
            <person name="Peterson D.G."/>
            <person name="Rokhsar D.S."/>
            <person name="Wang X."/>
            <person name="Schmutz J."/>
        </authorList>
    </citation>
    <scope>NUCLEOTIDE SEQUENCE [LARGE SCALE GENOMIC DNA]</scope>
</reference>
<dbReference type="InterPro" id="IPR018484">
    <property type="entry name" value="FGGY_N"/>
</dbReference>
<comment type="similarity">
    <text evidence="2">Belongs to the FGGY kinase family.</text>
</comment>
<dbReference type="EMBL" id="CM001752">
    <property type="protein sequence ID" value="KJB79081.1"/>
    <property type="molecule type" value="Genomic_DNA"/>
</dbReference>
<dbReference type="Pfam" id="PF00370">
    <property type="entry name" value="FGGY_N"/>
    <property type="match status" value="1"/>
</dbReference>
<name>A0A0D2V8M0_GOSRA</name>
<evidence type="ECO:0000256" key="4">
    <source>
        <dbReference type="ARBA" id="ARBA00022741"/>
    </source>
</evidence>
<keyword evidence="13" id="KW-1185">Reference proteome</keyword>
<dbReference type="STRING" id="29730.A0A0D2V8M0"/>
<evidence type="ECO:0000259" key="10">
    <source>
        <dbReference type="Pfam" id="PF00370"/>
    </source>
</evidence>
<proteinExistence type="inferred from homology"/>
<dbReference type="Pfam" id="PF02782">
    <property type="entry name" value="FGGY_C"/>
    <property type="match status" value="1"/>
</dbReference>
<comment type="catalytic activity">
    <reaction evidence="7">
        <text>D-ribulose + ATP = D-ribulose 5-phosphate + ADP + H(+)</text>
        <dbReference type="Rhea" id="RHEA:17601"/>
        <dbReference type="ChEBI" id="CHEBI:15378"/>
        <dbReference type="ChEBI" id="CHEBI:17173"/>
        <dbReference type="ChEBI" id="CHEBI:30616"/>
        <dbReference type="ChEBI" id="CHEBI:58121"/>
        <dbReference type="ChEBI" id="CHEBI:456216"/>
        <dbReference type="EC" id="2.7.1.47"/>
    </reaction>
</comment>
<evidence type="ECO:0000256" key="8">
    <source>
        <dbReference type="ARBA" id="ARBA00066370"/>
    </source>
</evidence>
<keyword evidence="5" id="KW-0418">Kinase</keyword>
<evidence type="ECO:0000259" key="11">
    <source>
        <dbReference type="Pfam" id="PF02782"/>
    </source>
</evidence>
<dbReference type="InterPro" id="IPR018485">
    <property type="entry name" value="FGGY_C"/>
</dbReference>
<evidence type="ECO:0000256" key="3">
    <source>
        <dbReference type="ARBA" id="ARBA00022679"/>
    </source>
</evidence>
<evidence type="ECO:0000256" key="2">
    <source>
        <dbReference type="ARBA" id="ARBA00009156"/>
    </source>
</evidence>
<keyword evidence="4" id="KW-0547">Nucleotide-binding</keyword>